<feature type="signal peptide" evidence="1">
    <location>
        <begin position="1"/>
        <end position="19"/>
    </location>
</feature>
<sequence>MKFVMCAISCFLQVGLLMSIPFGDPCSTSAISRLSGPEEVYEVNIPKNCTSGEIDWNYPRGYLHVKLSKLRVTYSLCVVEGWATWIKGVRELTGGVNNTLNMPTAGHPACTKAVDGSTELLVLAEDTLFYMISFNYTVVGK</sequence>
<evidence type="ECO:0000313" key="3">
    <source>
        <dbReference type="Proteomes" id="UP001497497"/>
    </source>
</evidence>
<comment type="caution">
    <text evidence="2">The sequence shown here is derived from an EMBL/GenBank/DDBJ whole genome shotgun (WGS) entry which is preliminary data.</text>
</comment>
<organism evidence="2 3">
    <name type="scientific">Lymnaea stagnalis</name>
    <name type="common">Great pond snail</name>
    <name type="synonym">Helix stagnalis</name>
    <dbReference type="NCBI Taxonomy" id="6523"/>
    <lineage>
        <taxon>Eukaryota</taxon>
        <taxon>Metazoa</taxon>
        <taxon>Spiralia</taxon>
        <taxon>Lophotrochozoa</taxon>
        <taxon>Mollusca</taxon>
        <taxon>Gastropoda</taxon>
        <taxon>Heterobranchia</taxon>
        <taxon>Euthyneura</taxon>
        <taxon>Panpulmonata</taxon>
        <taxon>Hygrophila</taxon>
        <taxon>Lymnaeoidea</taxon>
        <taxon>Lymnaeidae</taxon>
        <taxon>Lymnaea</taxon>
    </lineage>
</organism>
<dbReference type="EMBL" id="CAXITT010000095">
    <property type="protein sequence ID" value="CAL1531676.1"/>
    <property type="molecule type" value="Genomic_DNA"/>
</dbReference>
<gene>
    <name evidence="2" type="ORF">GSLYS_00005771001</name>
</gene>
<keyword evidence="1" id="KW-0732">Signal</keyword>
<reference evidence="2 3" key="1">
    <citation type="submission" date="2024-04" db="EMBL/GenBank/DDBJ databases">
        <authorList>
            <consortium name="Genoscope - CEA"/>
            <person name="William W."/>
        </authorList>
    </citation>
    <scope>NUCLEOTIDE SEQUENCE [LARGE SCALE GENOMIC DNA]</scope>
</reference>
<feature type="chain" id="PRO_5044010607" evidence="1">
    <location>
        <begin position="20"/>
        <end position="141"/>
    </location>
</feature>
<dbReference type="Proteomes" id="UP001497497">
    <property type="component" value="Unassembled WGS sequence"/>
</dbReference>
<protein>
    <submittedName>
        <fullName evidence="2">Uncharacterized protein</fullName>
    </submittedName>
</protein>
<proteinExistence type="predicted"/>
<dbReference type="AlphaFoldDB" id="A0AAV2HCU9"/>
<accession>A0AAV2HCU9</accession>
<evidence type="ECO:0000256" key="1">
    <source>
        <dbReference type="SAM" id="SignalP"/>
    </source>
</evidence>
<evidence type="ECO:0000313" key="2">
    <source>
        <dbReference type="EMBL" id="CAL1531676.1"/>
    </source>
</evidence>
<keyword evidence="3" id="KW-1185">Reference proteome</keyword>
<name>A0AAV2HCU9_LYMST</name>